<feature type="transmembrane region" description="Helical" evidence="1">
    <location>
        <begin position="38"/>
        <end position="55"/>
    </location>
</feature>
<feature type="transmembrane region" description="Helical" evidence="1">
    <location>
        <begin position="7"/>
        <end position="26"/>
    </location>
</feature>
<geneLocation type="plasmid" evidence="2">
    <name>pKP301b</name>
</geneLocation>
<keyword evidence="1" id="KW-1133">Transmembrane helix</keyword>
<name>A0A231TTB4_KLEPN</name>
<dbReference type="Proteomes" id="UP000254938">
    <property type="component" value="Unassembled WGS sequence"/>
</dbReference>
<keyword evidence="2" id="KW-0614">Plasmid</keyword>
<gene>
    <name evidence="3" type="ORF">NCTC9140_00191</name>
</gene>
<keyword evidence="1" id="KW-0472">Membrane</keyword>
<organism evidence="2">
    <name type="scientific">Klebsiella pneumoniae</name>
    <dbReference type="NCBI Taxonomy" id="573"/>
    <lineage>
        <taxon>Bacteria</taxon>
        <taxon>Pseudomonadati</taxon>
        <taxon>Pseudomonadota</taxon>
        <taxon>Gammaproteobacteria</taxon>
        <taxon>Enterobacterales</taxon>
        <taxon>Enterobacteriaceae</taxon>
        <taxon>Klebsiella/Raoultella group</taxon>
        <taxon>Klebsiella</taxon>
        <taxon>Klebsiella pneumoniae complex</taxon>
    </lineage>
</organism>
<keyword evidence="1" id="KW-0812">Transmembrane</keyword>
<sequence>MKIYIDILLLIFSILFMLDCLMIGTLKKALSPVNGTTVNMLALVLVVTSTAQVYTEIVV</sequence>
<evidence type="ECO:0000313" key="3">
    <source>
        <dbReference type="EMBL" id="STS78557.1"/>
    </source>
</evidence>
<evidence type="ECO:0000256" key="1">
    <source>
        <dbReference type="SAM" id="Phobius"/>
    </source>
</evidence>
<evidence type="ECO:0000313" key="4">
    <source>
        <dbReference type="Proteomes" id="UP000254938"/>
    </source>
</evidence>
<dbReference type="AlphaFoldDB" id="A0A231TTB4"/>
<proteinExistence type="predicted"/>
<dbReference type="EMBL" id="UGKQ01000003">
    <property type="protein sequence ID" value="STS78557.1"/>
    <property type="molecule type" value="Genomic_DNA"/>
</dbReference>
<accession>A0A231TTB4</accession>
<evidence type="ECO:0000313" key="2">
    <source>
        <dbReference type="EMBL" id="ASK04241.1"/>
    </source>
</evidence>
<dbReference type="EMBL" id="KY354306">
    <property type="protein sequence ID" value="ASK04241.1"/>
    <property type="molecule type" value="Genomic_DNA"/>
</dbReference>
<dbReference type="RefSeq" id="WP_019704551.1">
    <property type="nucleotide sequence ID" value="NZ_MZ475704.1"/>
</dbReference>
<reference evidence="2" key="1">
    <citation type="submission" date="2016-12" db="EMBL/GenBank/DDBJ databases">
        <title>Draft genome sequence of a CTX-M-15-producing endophytic Klebsiella pneumoniae sequence type 198 isolate from lettuce.</title>
        <authorList>
            <person name="Lopes R.Sr."/>
        </authorList>
    </citation>
    <scope>NUCLEOTIDE SEQUENCE</scope>
    <source>
        <strain evidence="2">301</strain>
        <plasmid evidence="2">pKP301b</plasmid>
    </source>
</reference>
<reference evidence="3 4" key="2">
    <citation type="submission" date="2018-06" db="EMBL/GenBank/DDBJ databases">
        <authorList>
            <consortium name="Pathogen Informatics"/>
            <person name="Doyle S."/>
        </authorList>
    </citation>
    <scope>NUCLEOTIDE SEQUENCE [LARGE SCALE GENOMIC DNA]</scope>
    <source>
        <strain evidence="3 4">NCTC9140</strain>
    </source>
</reference>
<protein>
    <submittedName>
        <fullName evidence="2">Uncharacterized protein</fullName>
    </submittedName>
</protein>